<reference evidence="2" key="1">
    <citation type="journal article" date="2022" name="Mol. Ecol. Resour.">
        <title>The genomes of chicory, endive, great burdock and yacon provide insights into Asteraceae palaeo-polyploidization history and plant inulin production.</title>
        <authorList>
            <person name="Fan W."/>
            <person name="Wang S."/>
            <person name="Wang H."/>
            <person name="Wang A."/>
            <person name="Jiang F."/>
            <person name="Liu H."/>
            <person name="Zhao H."/>
            <person name="Xu D."/>
            <person name="Zhang Y."/>
        </authorList>
    </citation>
    <scope>NUCLEOTIDE SEQUENCE [LARGE SCALE GENOMIC DNA]</scope>
    <source>
        <strain evidence="2">cv. Niubang</strain>
    </source>
</reference>
<organism evidence="1 2">
    <name type="scientific">Arctium lappa</name>
    <name type="common">Greater burdock</name>
    <name type="synonym">Lappa major</name>
    <dbReference type="NCBI Taxonomy" id="4217"/>
    <lineage>
        <taxon>Eukaryota</taxon>
        <taxon>Viridiplantae</taxon>
        <taxon>Streptophyta</taxon>
        <taxon>Embryophyta</taxon>
        <taxon>Tracheophyta</taxon>
        <taxon>Spermatophyta</taxon>
        <taxon>Magnoliopsida</taxon>
        <taxon>eudicotyledons</taxon>
        <taxon>Gunneridae</taxon>
        <taxon>Pentapetalae</taxon>
        <taxon>asterids</taxon>
        <taxon>campanulids</taxon>
        <taxon>Asterales</taxon>
        <taxon>Asteraceae</taxon>
        <taxon>Carduoideae</taxon>
        <taxon>Cardueae</taxon>
        <taxon>Arctiinae</taxon>
        <taxon>Arctium</taxon>
    </lineage>
</organism>
<name>A0ACB9C6H7_ARCLA</name>
<comment type="caution">
    <text evidence="1">The sequence shown here is derived from an EMBL/GenBank/DDBJ whole genome shotgun (WGS) entry which is preliminary data.</text>
</comment>
<evidence type="ECO:0000313" key="1">
    <source>
        <dbReference type="EMBL" id="KAI3729777.1"/>
    </source>
</evidence>
<accession>A0ACB9C6H7</accession>
<reference evidence="1 2" key="2">
    <citation type="journal article" date="2022" name="Mol. Ecol. Resour.">
        <title>The genomes of chicory, endive, great burdock and yacon provide insights into Asteraceae paleo-polyploidization history and plant inulin production.</title>
        <authorList>
            <person name="Fan W."/>
            <person name="Wang S."/>
            <person name="Wang H."/>
            <person name="Wang A."/>
            <person name="Jiang F."/>
            <person name="Liu H."/>
            <person name="Zhao H."/>
            <person name="Xu D."/>
            <person name="Zhang Y."/>
        </authorList>
    </citation>
    <scope>NUCLEOTIDE SEQUENCE [LARGE SCALE GENOMIC DNA]</scope>
    <source>
        <strain evidence="2">cv. Niubang</strain>
    </source>
</reference>
<dbReference type="Proteomes" id="UP001055879">
    <property type="component" value="Linkage Group LG05"/>
</dbReference>
<dbReference type="EMBL" id="CM042051">
    <property type="protein sequence ID" value="KAI3729777.1"/>
    <property type="molecule type" value="Genomic_DNA"/>
</dbReference>
<proteinExistence type="predicted"/>
<evidence type="ECO:0000313" key="2">
    <source>
        <dbReference type="Proteomes" id="UP001055879"/>
    </source>
</evidence>
<gene>
    <name evidence="1" type="ORF">L6452_18443</name>
</gene>
<sequence length="391" mass="44075">MASGSSMLLFGKWNEDDHVNQALDIEQDDHVVPPVQPLRKRRNPIDPDAEVVALSPTTLMAKNRFVCEVCRKGFPREQNLQLHKRGHNLPWKLKQRTTNVKVNRKVYLCPEPSCIHHSPSHALRDLTGIKKHYSRKHITERNYKCLKCAKMYAVQSDLKAHLKICGKKEYQCHCGTLFSRRDNFLAHRSFCEALAKEAGIKHPPTIRDMGVNSFKISGNNNNQPKQMRISLPQLGYQAPSIHNLNRTIPTIDVGVSQFGRATHNSLMIRPSMNLNINKPLPTFFVPTSGRLNQQIYQQKVDTSIFTNFMKSDRNYGSGEGSSLFTSGGIRSDGWTPLYLSEQQPPPNTFSNMGFQQYNGVTFTRDFLGVGGEIGHINNNGPQCTFGGGSIQ</sequence>
<protein>
    <submittedName>
        <fullName evidence="1">Uncharacterized protein</fullName>
    </submittedName>
</protein>
<keyword evidence="2" id="KW-1185">Reference proteome</keyword>